<reference evidence="1 2" key="1">
    <citation type="submission" date="2019-02" db="EMBL/GenBank/DDBJ databases">
        <authorList>
            <consortium name="Pathogen Informatics"/>
        </authorList>
    </citation>
    <scope>NUCLEOTIDE SEQUENCE [LARGE SCALE GENOMIC DNA]</scope>
    <source>
        <strain evidence="2">clo34</strain>
    </source>
</reference>
<gene>
    <name evidence="1" type="ORF">SAMEA1402399_03392</name>
</gene>
<dbReference type="AlphaFoldDB" id="A0AB74QF89"/>
<comment type="caution">
    <text evidence="1">The sequence shown here is derived from an EMBL/GenBank/DDBJ whole genome shotgun (WGS) entry which is preliminary data.</text>
</comment>
<accession>A0AB74QF89</accession>
<protein>
    <submittedName>
        <fullName evidence="1">Uncharacterized protein</fullName>
    </submittedName>
</protein>
<dbReference type="Proteomes" id="UP000411588">
    <property type="component" value="Unassembled WGS sequence"/>
</dbReference>
<sequence length="89" mass="10785">MDMINLEEIFCKAKLLDKKYISLKINITEYPSEEIIIIQNTNFESKLRYYKEIYDYKLNHKYVDGIKIIDCTYGNDFKEIELYINKNLD</sequence>
<name>A0AB74QF89_CLODI</name>
<evidence type="ECO:0000313" key="2">
    <source>
        <dbReference type="Proteomes" id="UP000411588"/>
    </source>
</evidence>
<dbReference type="RefSeq" id="WP_009902600.1">
    <property type="nucleotide sequence ID" value="NZ_BIXM01000011.1"/>
</dbReference>
<dbReference type="EMBL" id="CAADAN010000016">
    <property type="protein sequence ID" value="VFD35123.1"/>
    <property type="molecule type" value="Genomic_DNA"/>
</dbReference>
<evidence type="ECO:0000313" key="1">
    <source>
        <dbReference type="EMBL" id="VFD35123.1"/>
    </source>
</evidence>
<proteinExistence type="predicted"/>
<organism evidence="1 2">
    <name type="scientific">Clostridioides difficile</name>
    <name type="common">Peptoclostridium difficile</name>
    <dbReference type="NCBI Taxonomy" id="1496"/>
    <lineage>
        <taxon>Bacteria</taxon>
        <taxon>Bacillati</taxon>
        <taxon>Bacillota</taxon>
        <taxon>Clostridia</taxon>
        <taxon>Peptostreptococcales</taxon>
        <taxon>Peptostreptococcaceae</taxon>
        <taxon>Clostridioides</taxon>
    </lineage>
</organism>